<name>A0A381UMJ3_9ZZZZ</name>
<reference evidence="2" key="1">
    <citation type="submission" date="2018-05" db="EMBL/GenBank/DDBJ databases">
        <authorList>
            <person name="Lanie J.A."/>
            <person name="Ng W.-L."/>
            <person name="Kazmierczak K.M."/>
            <person name="Andrzejewski T.M."/>
            <person name="Davidsen T.M."/>
            <person name="Wayne K.J."/>
            <person name="Tettelin H."/>
            <person name="Glass J.I."/>
            <person name="Rusch D."/>
            <person name="Podicherti R."/>
            <person name="Tsui H.-C.T."/>
            <person name="Winkler M.E."/>
        </authorList>
    </citation>
    <scope>NUCLEOTIDE SEQUENCE</scope>
</reference>
<dbReference type="InterPro" id="IPR013815">
    <property type="entry name" value="ATP_grasp_subdomain_1"/>
</dbReference>
<dbReference type="AlphaFoldDB" id="A0A381UMJ3"/>
<accession>A0A381UMJ3</accession>
<dbReference type="InterPro" id="IPR002192">
    <property type="entry name" value="PPDK_AMP/ATP-bd"/>
</dbReference>
<dbReference type="PANTHER" id="PTHR46999:SF1">
    <property type="entry name" value="ALPHA-GLUCAN WATER DIKINASE 1, CHLOROPLASTIC"/>
    <property type="match status" value="1"/>
</dbReference>
<organism evidence="2">
    <name type="scientific">marine metagenome</name>
    <dbReference type="NCBI Taxonomy" id="408172"/>
    <lineage>
        <taxon>unclassified sequences</taxon>
        <taxon>metagenomes</taxon>
        <taxon>ecological metagenomes</taxon>
    </lineage>
</organism>
<proteinExistence type="predicted"/>
<dbReference type="Pfam" id="PF01326">
    <property type="entry name" value="PPDK_N"/>
    <property type="match status" value="1"/>
</dbReference>
<gene>
    <name evidence="2" type="ORF">METZ01_LOCUS82058</name>
</gene>
<dbReference type="Gene3D" id="3.30.1490.20">
    <property type="entry name" value="ATP-grasp fold, A domain"/>
    <property type="match status" value="1"/>
</dbReference>
<dbReference type="SUPFAM" id="SSF52009">
    <property type="entry name" value="Phosphohistidine domain"/>
    <property type="match status" value="1"/>
</dbReference>
<feature type="domain" description="Pyruvate phosphate dikinase AMP/ATP-binding" evidence="1">
    <location>
        <begin position="446"/>
        <end position="653"/>
    </location>
</feature>
<dbReference type="PROSITE" id="PS51257">
    <property type="entry name" value="PROKAR_LIPOPROTEIN"/>
    <property type="match status" value="1"/>
</dbReference>
<evidence type="ECO:0000259" key="1">
    <source>
        <dbReference type="Pfam" id="PF01326"/>
    </source>
</evidence>
<dbReference type="PANTHER" id="PTHR46999">
    <property type="entry name" value="ALPHA-GLUCAN WATER DIKINASE 1, CHLOROPLASTIC-RELATED"/>
    <property type="match status" value="1"/>
</dbReference>
<sequence length="1085" mass="120395">MKGFTCFRGFKPYTTWLSGLFFAAGCVLPGASELSVTLGQAPGEATITASGVDQGQVGALMFSDDLANWFPVAAMTETSLGFTERSAAGQRFFQLVETTPPTLSASANWKTTLSLPSDKFLVEFKAADGGAWVPPGTKLPKETQWVKFTVLMDDLGTVYFQDGNKLKFHYDFGTAHVPEFDDMTHMKFDGATLYHADRRAVMGAVLFSEKNSEYAIQLVGQDKLPAPMVRFIYQLVDGEIDKPETLRGLYMPTYEQADGSGAVAEYLAQRNVPVVSAQRWETGSDAIYSFGWAMGRLVFIKGDKITEAFRNGDLTSNDILLTDHVPAEIPRVAGIVAMNPSTPNSHVAILAKNFGIPFYYEGTVATREELLSLAGREVMLRTSAGWGINSSASGSATLVALEDDLPESFRQAVADYKAPPELEFESKGKADTYTLAMNQIKPSDSELVGGKAAKFSLLRKLIPKNSPDPAIAITFDLWDEFMEQRLANDKSMRHEIDARLAKAHQSGLQSDLADALKTVRDLIRDGEFVESQRQAIIAALSPFDRAKKIRFRSSTNIEDSRHFTGAGLYDSYSGCLLDDLDDDTDGPCGCDGSKSEERGVFRAIKRVYASFYNHNAYLERRRFGVDEDDVGMAILVHHSFPDEIELANGVAVSDYNSYSAGSFNMSTDLSTQVGATSVANPDSTAVPEEVNISFYKSSSGSTGRTPTFNKRSSLLQVGRDHVMDWKSDYETLHKLLEKIAPGFSRYAIDRKKYTLDFEYKKVDPDWIVVKQVRELPQPKELTDPTPILAGGRATLRLFQGETGGGGVFAYHRLKSIWNIDAASRVLETTGQKSSLINAADWTRVVDGETLVVEDGIAGWPKHRFSTGKRGNETVLVDQWQESRDGEITRYKMSLVIPRWLPDRNSPAVFVGELPVYLEANYSKPLKNLSIDWQTGKPTYKSVKTEEIQLSAFDPNETISPDDLPQDRLVEGKDGKKIEIEFFWPPHPTGPTAGYTAPLKAWKQTTITGLLDDPLVLKGWFSQTYAPGHHNFWEEFIFEPSMEEGISEELLAELEEADVKQIYLFIERWRSANAMIIGFDGEARVF</sequence>
<evidence type="ECO:0000313" key="2">
    <source>
        <dbReference type="EMBL" id="SVA29204.1"/>
    </source>
</evidence>
<protein>
    <recommendedName>
        <fullName evidence="1">Pyruvate phosphate dikinase AMP/ATP-binding domain-containing protein</fullName>
    </recommendedName>
</protein>
<dbReference type="SUPFAM" id="SSF56059">
    <property type="entry name" value="Glutathione synthetase ATP-binding domain-like"/>
    <property type="match status" value="1"/>
</dbReference>
<dbReference type="GO" id="GO:0016301">
    <property type="term" value="F:kinase activity"/>
    <property type="evidence" value="ECO:0007669"/>
    <property type="project" value="InterPro"/>
</dbReference>
<dbReference type="InterPro" id="IPR036637">
    <property type="entry name" value="Phosphohistidine_dom_sf"/>
</dbReference>
<dbReference type="EMBL" id="UINC01006714">
    <property type="protein sequence ID" value="SVA29204.1"/>
    <property type="molecule type" value="Genomic_DNA"/>
</dbReference>
<dbReference type="GO" id="GO:0005524">
    <property type="term" value="F:ATP binding"/>
    <property type="evidence" value="ECO:0007669"/>
    <property type="project" value="InterPro"/>
</dbReference>